<keyword evidence="2 5" id="KW-0812">Transmembrane</keyword>
<keyword evidence="8" id="KW-1185">Reference proteome</keyword>
<gene>
    <name evidence="7" type="ORF">LAESUDRAFT_667609</name>
</gene>
<evidence type="ECO:0000256" key="1">
    <source>
        <dbReference type="ARBA" id="ARBA00004141"/>
    </source>
</evidence>
<evidence type="ECO:0000256" key="4">
    <source>
        <dbReference type="ARBA" id="ARBA00023136"/>
    </source>
</evidence>
<dbReference type="PANTHER" id="PTHR11040">
    <property type="entry name" value="ZINC/IRON TRANSPORTER"/>
    <property type="match status" value="1"/>
</dbReference>
<dbReference type="RefSeq" id="XP_040757486.1">
    <property type="nucleotide sequence ID" value="XM_040905318.1"/>
</dbReference>
<feature type="chain" id="PRO_5007855415" description="Zinc/iron permease" evidence="6">
    <location>
        <begin position="19"/>
        <end position="169"/>
    </location>
</feature>
<evidence type="ECO:0000256" key="3">
    <source>
        <dbReference type="ARBA" id="ARBA00022989"/>
    </source>
</evidence>
<comment type="subcellular location">
    <subcellularLocation>
        <location evidence="1">Membrane</location>
        <topology evidence="1">Multi-pass membrane protein</topology>
    </subcellularLocation>
</comment>
<dbReference type="GO" id="GO:0005886">
    <property type="term" value="C:plasma membrane"/>
    <property type="evidence" value="ECO:0007669"/>
    <property type="project" value="TreeGrafter"/>
</dbReference>
<dbReference type="AlphaFoldDB" id="A0A165AVI1"/>
<evidence type="ECO:0000313" key="8">
    <source>
        <dbReference type="Proteomes" id="UP000076871"/>
    </source>
</evidence>
<reference evidence="7 8" key="1">
    <citation type="journal article" date="2016" name="Mol. Biol. Evol.">
        <title>Comparative Genomics of Early-Diverging Mushroom-Forming Fungi Provides Insights into the Origins of Lignocellulose Decay Capabilities.</title>
        <authorList>
            <person name="Nagy L.G."/>
            <person name="Riley R."/>
            <person name="Tritt A."/>
            <person name="Adam C."/>
            <person name="Daum C."/>
            <person name="Floudas D."/>
            <person name="Sun H."/>
            <person name="Yadav J.S."/>
            <person name="Pangilinan J."/>
            <person name="Larsson K.H."/>
            <person name="Matsuura K."/>
            <person name="Barry K."/>
            <person name="Labutti K."/>
            <person name="Kuo R."/>
            <person name="Ohm R.A."/>
            <person name="Bhattacharya S.S."/>
            <person name="Shirouzu T."/>
            <person name="Yoshinaga Y."/>
            <person name="Martin F.M."/>
            <person name="Grigoriev I.V."/>
            <person name="Hibbett D.S."/>
        </authorList>
    </citation>
    <scope>NUCLEOTIDE SEQUENCE [LARGE SCALE GENOMIC DNA]</scope>
    <source>
        <strain evidence="7 8">93-53</strain>
    </source>
</reference>
<evidence type="ECO:0000313" key="7">
    <source>
        <dbReference type="EMBL" id="KZS99745.1"/>
    </source>
</evidence>
<feature type="transmembrane region" description="Helical" evidence="5">
    <location>
        <begin position="102"/>
        <end position="126"/>
    </location>
</feature>
<dbReference type="PANTHER" id="PTHR11040:SF44">
    <property type="entry name" value="PROTEIN ZNTC-RELATED"/>
    <property type="match status" value="1"/>
</dbReference>
<organism evidence="7 8">
    <name type="scientific">Laetiporus sulphureus 93-53</name>
    <dbReference type="NCBI Taxonomy" id="1314785"/>
    <lineage>
        <taxon>Eukaryota</taxon>
        <taxon>Fungi</taxon>
        <taxon>Dikarya</taxon>
        <taxon>Basidiomycota</taxon>
        <taxon>Agaricomycotina</taxon>
        <taxon>Agaricomycetes</taxon>
        <taxon>Polyporales</taxon>
        <taxon>Laetiporus</taxon>
    </lineage>
</organism>
<name>A0A165AVI1_9APHY</name>
<protein>
    <recommendedName>
        <fullName evidence="9">Zinc/iron permease</fullName>
    </recommendedName>
</protein>
<dbReference type="GeneID" id="63822348"/>
<dbReference type="Pfam" id="PF02535">
    <property type="entry name" value="Zip"/>
    <property type="match status" value="1"/>
</dbReference>
<dbReference type="InParanoid" id="A0A165AVI1"/>
<keyword evidence="3 5" id="KW-1133">Transmembrane helix</keyword>
<dbReference type="OrthoDB" id="448280at2759"/>
<keyword evidence="4 5" id="KW-0472">Membrane</keyword>
<dbReference type="GO" id="GO:0005385">
    <property type="term" value="F:zinc ion transmembrane transporter activity"/>
    <property type="evidence" value="ECO:0007669"/>
    <property type="project" value="TreeGrafter"/>
</dbReference>
<accession>A0A165AVI1</accession>
<evidence type="ECO:0000256" key="6">
    <source>
        <dbReference type="SAM" id="SignalP"/>
    </source>
</evidence>
<sequence length="169" mass="18008">MLEVGIMLQSLVVRLTLAIISGPEFSAPRSASLVTAIMFHQLVESVSLRVQIATLLAEDGKYRVLKPALALMFVVTTPVGIAIGLAVFGPGESEGGACHLKLILLTGVMSALSAGMLIYATCVEMLAGDFVLDPHLRRSSVGRQALALRIIFIVSFWVCVYFQVGCALS</sequence>
<feature type="transmembrane region" description="Helical" evidence="5">
    <location>
        <begin position="68"/>
        <end position="90"/>
    </location>
</feature>
<keyword evidence="6" id="KW-0732">Signal</keyword>
<evidence type="ECO:0000256" key="5">
    <source>
        <dbReference type="SAM" id="Phobius"/>
    </source>
</evidence>
<feature type="transmembrane region" description="Helical" evidence="5">
    <location>
        <begin position="146"/>
        <end position="164"/>
    </location>
</feature>
<dbReference type="EMBL" id="KV427722">
    <property type="protein sequence ID" value="KZS99745.1"/>
    <property type="molecule type" value="Genomic_DNA"/>
</dbReference>
<dbReference type="STRING" id="1314785.A0A165AVI1"/>
<dbReference type="Proteomes" id="UP000076871">
    <property type="component" value="Unassembled WGS sequence"/>
</dbReference>
<evidence type="ECO:0000256" key="2">
    <source>
        <dbReference type="ARBA" id="ARBA00022692"/>
    </source>
</evidence>
<feature type="signal peptide" evidence="6">
    <location>
        <begin position="1"/>
        <end position="18"/>
    </location>
</feature>
<evidence type="ECO:0008006" key="9">
    <source>
        <dbReference type="Google" id="ProtNLM"/>
    </source>
</evidence>
<dbReference type="InterPro" id="IPR003689">
    <property type="entry name" value="ZIP"/>
</dbReference>
<proteinExistence type="predicted"/>